<accession>A0A0G2Y0F4</accession>
<dbReference type="Pfam" id="PF00583">
    <property type="entry name" value="Acetyltransf_1"/>
    <property type="match status" value="1"/>
</dbReference>
<evidence type="ECO:0000256" key="8">
    <source>
        <dbReference type="ARBA" id="ARBA00048964"/>
    </source>
</evidence>
<evidence type="ECO:0000313" key="15">
    <source>
        <dbReference type="Proteomes" id="UP000240552"/>
    </source>
</evidence>
<evidence type="ECO:0000313" key="10">
    <source>
        <dbReference type="EMBL" id="ADO18136.1"/>
    </source>
</evidence>
<evidence type="ECO:0000256" key="4">
    <source>
        <dbReference type="ARBA" id="ARBA00022679"/>
    </source>
</evidence>
<comment type="catalytic activity">
    <reaction evidence="8">
        <text>D-glucosamine 6-phosphate + acetyl-CoA = N-acetyl-D-glucosamine 6-phosphate + CoA + H(+)</text>
        <dbReference type="Rhea" id="RHEA:10292"/>
        <dbReference type="ChEBI" id="CHEBI:15378"/>
        <dbReference type="ChEBI" id="CHEBI:57287"/>
        <dbReference type="ChEBI" id="CHEBI:57288"/>
        <dbReference type="ChEBI" id="CHEBI:57513"/>
        <dbReference type="ChEBI" id="CHEBI:58725"/>
        <dbReference type="EC" id="2.3.1.4"/>
    </reaction>
</comment>
<reference evidence="11 15" key="1">
    <citation type="journal article" date="2011" name="Proc. Natl. Acad. Sci. U.S.A.">
        <title>Mimivirus shows dramatic genome reduction after intraamoebal culture.</title>
        <authorList>
            <person name="Boyer M."/>
            <person name="Azza S."/>
            <person name="Barrassi L."/>
            <person name="Klose T."/>
            <person name="Campocasso A."/>
            <person name="Pagnier I."/>
            <person name="Fournous G."/>
            <person name="Borg A."/>
            <person name="Robert C."/>
            <person name="Zhang X."/>
            <person name="Desnues C."/>
            <person name="Henrissat B."/>
            <person name="Rossmann M.G."/>
            <person name="La Scola B."/>
            <person name="Raoult D."/>
        </authorList>
    </citation>
    <scope>NUCLEOTIDE SEQUENCE [LARGE SCALE GENOMIC DNA]</scope>
    <source>
        <strain evidence="11">M4</strain>
    </source>
</reference>
<evidence type="ECO:0000313" key="11">
    <source>
        <dbReference type="EMBL" id="AEJ34556.1"/>
    </source>
</evidence>
<dbReference type="EMBL" id="KM982401">
    <property type="protein sequence ID" value="AKI79085.1"/>
    <property type="molecule type" value="Genomic_DNA"/>
</dbReference>
<evidence type="ECO:0000256" key="6">
    <source>
        <dbReference type="ARBA" id="ARBA00030011"/>
    </source>
</evidence>
<evidence type="ECO:0000313" key="16">
    <source>
        <dbReference type="Proteomes" id="UP000241474"/>
    </source>
</evidence>
<dbReference type="Proteomes" id="UP000241474">
    <property type="component" value="Segment"/>
</dbReference>
<keyword evidence="4 10" id="KW-0808">Transferase</keyword>
<dbReference type="GeneID" id="9924933"/>
<accession>E3VZU6</accession>
<dbReference type="EMBL" id="KM982403">
    <property type="protein sequence ID" value="AKI80981.1"/>
    <property type="molecule type" value="Genomic_DNA"/>
</dbReference>
<reference evidence="10 14" key="2">
    <citation type="journal article" date="2011" name="Virol. J.">
        <title>Breaking the 1000-gene barrier for Mimivirus using ultra-deep genome and transcriptome sequencing.</title>
        <authorList>
            <person name="Legendre M."/>
            <person name="Santini S."/>
            <person name="Rico A."/>
            <person name="Abergel C."/>
            <person name="Claverie J.M."/>
        </authorList>
    </citation>
    <scope>NUCLEOTIDE SEQUENCE [LARGE SCALE GENOMIC DNA]</scope>
</reference>
<reference evidence="16 17" key="3">
    <citation type="submission" date="2014-10" db="EMBL/GenBank/DDBJ databases">
        <title>Pan-genome analysis of Brazilian lineage A amoebal mimiviruses.</title>
        <authorList>
            <person name="Assis F.L."/>
            <person name="Abrahao J.S."/>
            <person name="Kroon E.G."/>
            <person name="Dornas F.P."/>
            <person name="Andrade K.R."/>
            <person name="Borato P.V.M."/>
            <person name="Pilotto M.R."/>
            <person name="Benamar S."/>
            <person name="LaScola B."/>
            <person name="Colson P."/>
        </authorList>
    </citation>
    <scope>NUCLEOTIDE SEQUENCE [LARGE SCALE GENOMIC DNA]</scope>
    <source>
        <strain evidence="13 17">Amazonia</strain>
        <strain evidence="12 16">Oyster</strain>
    </source>
</reference>
<dbReference type="Proteomes" id="UP000274448">
    <property type="component" value="Segment"/>
</dbReference>
<dbReference type="InterPro" id="IPR016181">
    <property type="entry name" value="Acyl_CoA_acyltransferase"/>
</dbReference>
<dbReference type="SUPFAM" id="SSF55729">
    <property type="entry name" value="Acyl-CoA N-acyltransferases (Nat)"/>
    <property type="match status" value="1"/>
</dbReference>
<evidence type="ECO:0000256" key="3">
    <source>
        <dbReference type="ARBA" id="ARBA00012703"/>
    </source>
</evidence>
<gene>
    <name evidence="10" type="primary">L316</name>
    <name evidence="11" type="ORF">MIMI_L316</name>
</gene>
<dbReference type="Proteomes" id="UP000201519">
    <property type="component" value="Segment"/>
</dbReference>
<dbReference type="FunFam" id="3.40.630.30:FF:000105">
    <property type="entry name" value="Glucosamine 6-phosphate N-acetyltransferase"/>
    <property type="match status" value="1"/>
</dbReference>
<dbReference type="PROSITE" id="PS51186">
    <property type="entry name" value="GNAT"/>
    <property type="match status" value="1"/>
</dbReference>
<name>A0A0G2Y0F4_MIMIV</name>
<evidence type="ECO:0000256" key="7">
    <source>
        <dbReference type="ARBA" id="ARBA00030832"/>
    </source>
</evidence>
<feature type="domain" description="N-acetyltransferase" evidence="9">
    <location>
        <begin position="3"/>
        <end position="148"/>
    </location>
</feature>
<proteinExistence type="inferred from homology"/>
<evidence type="ECO:0000313" key="13">
    <source>
        <dbReference type="EMBL" id="AKI80981.1"/>
    </source>
</evidence>
<organism evidence="10 14">
    <name type="scientific">Acanthamoeba polyphaga mimivirus</name>
    <name type="common">APMV</name>
    <dbReference type="NCBI Taxonomy" id="212035"/>
    <lineage>
        <taxon>Viruses</taxon>
        <taxon>Varidnaviria</taxon>
        <taxon>Bamfordvirae</taxon>
        <taxon>Nucleocytoviricota</taxon>
        <taxon>Megaviricetes</taxon>
        <taxon>Imitervirales</taxon>
        <taxon>Mimiviridae</taxon>
        <taxon>Megamimivirinae</taxon>
        <taxon>Mimivirus</taxon>
        <taxon>Mimivirus bradfordmassiliense</taxon>
    </lineage>
</organism>
<dbReference type="KEGG" id="vg:9924933"/>
<keyword evidence="14" id="KW-1185">Reference proteome</keyword>
<comment type="pathway">
    <text evidence="1">Nucleotide-sugar biosynthesis; UDP-N-acetyl-alpha-D-glucosamine biosynthesis; N-acetyl-alpha-D-glucosamine 1-phosphate from alpha-D-glucosamine 6-phosphate (route I): step 1/2.</text>
</comment>
<evidence type="ECO:0000256" key="5">
    <source>
        <dbReference type="ARBA" id="ARBA00023315"/>
    </source>
</evidence>
<organismHost>
    <name type="scientific">Acanthamoeba polyphaga</name>
    <name type="common">Amoeba</name>
    <dbReference type="NCBI Taxonomy" id="5757"/>
</organismHost>
<dbReference type="PANTHER" id="PTHR13355">
    <property type="entry name" value="GLUCOSAMINE 6-PHOSPHATE N-ACETYLTRANSFERASE"/>
    <property type="match status" value="1"/>
</dbReference>
<dbReference type="GO" id="GO:0004343">
    <property type="term" value="F:glucosamine 6-phosphate N-acetyltransferase activity"/>
    <property type="evidence" value="ECO:0007669"/>
    <property type="project" value="UniProtKB-EC"/>
</dbReference>
<dbReference type="OrthoDB" id="22262at10239"/>
<dbReference type="CDD" id="cd04301">
    <property type="entry name" value="NAT_SF"/>
    <property type="match status" value="1"/>
</dbReference>
<dbReference type="Proteomes" id="UP000240552">
    <property type="component" value="Segment"/>
</dbReference>
<keyword evidence="5 10" id="KW-0012">Acyltransferase</keyword>
<comment type="similarity">
    <text evidence="2">Belongs to the acetyltransferase family. GNA1 subfamily.</text>
</comment>
<dbReference type="InterPro" id="IPR000182">
    <property type="entry name" value="GNAT_dom"/>
</dbReference>
<sequence length="148" mass="17017">MQISINELNFDDDSYQYMELLKQLTYIDPSIITNEMFEKQLSIIKNNPFHKIIVAKIDGKIVGSTTVLIEPKFIHNLSSVGHIEDVVVDQNYRLHGIGKLLIVKAIDICRQERCYKIILDCSDKVCGFYCKLGFTPKEKQMALYLNGK</sequence>
<dbReference type="RefSeq" id="YP_003986819.1">
    <property type="nucleotide sequence ID" value="NC_014649.1"/>
</dbReference>
<protein>
    <recommendedName>
        <fullName evidence="3">glucosamine-phosphate N-acetyltransferase</fullName>
        <ecNumber evidence="3">2.3.1.4</ecNumber>
    </recommendedName>
    <alternativeName>
        <fullName evidence="6">Phosphoglucosamine acetylase</fullName>
    </alternativeName>
    <alternativeName>
        <fullName evidence="7">Phosphoglucosamine transacetylase</fullName>
    </alternativeName>
</protein>
<dbReference type="PANTHER" id="PTHR13355:SF11">
    <property type="entry name" value="GLUCOSAMINE 6-PHOSPHATE N-ACETYLTRANSFERASE"/>
    <property type="match status" value="1"/>
</dbReference>
<evidence type="ECO:0000259" key="9">
    <source>
        <dbReference type="PROSITE" id="PS51186"/>
    </source>
</evidence>
<dbReference type="InterPro" id="IPR039143">
    <property type="entry name" value="GNPNAT1-like"/>
</dbReference>
<dbReference type="EMBL" id="HQ336222">
    <property type="protein sequence ID" value="ADO18136.1"/>
    <property type="molecule type" value="Genomic_DNA"/>
</dbReference>
<evidence type="ECO:0000313" key="14">
    <source>
        <dbReference type="Proteomes" id="UP000201519"/>
    </source>
</evidence>
<evidence type="ECO:0000256" key="2">
    <source>
        <dbReference type="ARBA" id="ARBA00006048"/>
    </source>
</evidence>
<dbReference type="Gene3D" id="3.40.630.30">
    <property type="match status" value="1"/>
</dbReference>
<evidence type="ECO:0000313" key="12">
    <source>
        <dbReference type="EMBL" id="AKI79085.1"/>
    </source>
</evidence>
<dbReference type="EC" id="2.3.1.4" evidence="3"/>
<dbReference type="SMR" id="A0A0G2Y0F4"/>
<dbReference type="EMBL" id="JN036606">
    <property type="protein sequence ID" value="AEJ34556.1"/>
    <property type="molecule type" value="Genomic_DNA"/>
</dbReference>
<evidence type="ECO:0000313" key="17">
    <source>
        <dbReference type="Proteomes" id="UP000274448"/>
    </source>
</evidence>
<evidence type="ECO:0000256" key="1">
    <source>
        <dbReference type="ARBA" id="ARBA00004832"/>
    </source>
</evidence>